<dbReference type="VEuPathDB" id="CryptoDB:Cvel_17194"/>
<protein>
    <submittedName>
        <fullName evidence="2">Uncharacterized protein</fullName>
    </submittedName>
</protein>
<sequence>MREAHANEGLAGAPKQGECGVSSSSSPLSAGRIPEETKKKGEPSVHHGASLSSSSVTSLFGVSACSLPMKTHEERGSPDERLQL</sequence>
<dbReference type="EMBL" id="CDMZ01000394">
    <property type="protein sequence ID" value="CEM13345.1"/>
    <property type="molecule type" value="Genomic_DNA"/>
</dbReference>
<reference evidence="2" key="1">
    <citation type="submission" date="2014-11" db="EMBL/GenBank/DDBJ databases">
        <authorList>
            <person name="Otto D Thomas"/>
            <person name="Naeem Raeece"/>
        </authorList>
    </citation>
    <scope>NUCLEOTIDE SEQUENCE</scope>
</reference>
<name>A0A0G4FIH0_9ALVE</name>
<evidence type="ECO:0000313" key="2">
    <source>
        <dbReference type="EMBL" id="CEM13345.1"/>
    </source>
</evidence>
<feature type="compositionally biased region" description="Low complexity" evidence="1">
    <location>
        <begin position="46"/>
        <end position="56"/>
    </location>
</feature>
<feature type="compositionally biased region" description="Basic and acidic residues" evidence="1">
    <location>
        <begin position="33"/>
        <end position="45"/>
    </location>
</feature>
<feature type="region of interest" description="Disordered" evidence="1">
    <location>
        <begin position="1"/>
        <end position="56"/>
    </location>
</feature>
<dbReference type="AlphaFoldDB" id="A0A0G4FIH0"/>
<accession>A0A0G4FIH0</accession>
<gene>
    <name evidence="2" type="ORF">Cvel_17194</name>
</gene>
<evidence type="ECO:0000256" key="1">
    <source>
        <dbReference type="SAM" id="MobiDB-lite"/>
    </source>
</evidence>
<organism evidence="2">
    <name type="scientific">Chromera velia CCMP2878</name>
    <dbReference type="NCBI Taxonomy" id="1169474"/>
    <lineage>
        <taxon>Eukaryota</taxon>
        <taxon>Sar</taxon>
        <taxon>Alveolata</taxon>
        <taxon>Colpodellida</taxon>
        <taxon>Chromeraceae</taxon>
        <taxon>Chromera</taxon>
    </lineage>
</organism>
<proteinExistence type="predicted"/>